<comment type="caution">
    <text evidence="1">The sequence shown here is derived from an EMBL/GenBank/DDBJ whole genome shotgun (WGS) entry which is preliminary data.</text>
</comment>
<dbReference type="Pfam" id="PF05742">
    <property type="entry name" value="TANGO2"/>
    <property type="match status" value="1"/>
</dbReference>
<evidence type="ECO:0008006" key="3">
    <source>
        <dbReference type="Google" id="ProtNLM"/>
    </source>
</evidence>
<organism evidence="1 2">
    <name type="scientific">Diplocarpon coronariae</name>
    <dbReference type="NCBI Taxonomy" id="2795749"/>
    <lineage>
        <taxon>Eukaryota</taxon>
        <taxon>Fungi</taxon>
        <taxon>Dikarya</taxon>
        <taxon>Ascomycota</taxon>
        <taxon>Pezizomycotina</taxon>
        <taxon>Leotiomycetes</taxon>
        <taxon>Helotiales</taxon>
        <taxon>Drepanopezizaceae</taxon>
        <taxon>Diplocarpon</taxon>
    </lineage>
</organism>
<dbReference type="EMBL" id="MZNU01000298">
    <property type="protein sequence ID" value="OWP00925.1"/>
    <property type="molecule type" value="Genomic_DNA"/>
</dbReference>
<dbReference type="InterPro" id="IPR008551">
    <property type="entry name" value="TANGO2"/>
</dbReference>
<dbReference type="GO" id="GO:0009306">
    <property type="term" value="P:protein secretion"/>
    <property type="evidence" value="ECO:0007669"/>
    <property type="project" value="TreeGrafter"/>
</dbReference>
<evidence type="ECO:0000313" key="2">
    <source>
        <dbReference type="Proteomes" id="UP000242519"/>
    </source>
</evidence>
<dbReference type="InParanoid" id="A0A218Z0Y5"/>
<proteinExistence type="predicted"/>
<dbReference type="GO" id="GO:0005794">
    <property type="term" value="C:Golgi apparatus"/>
    <property type="evidence" value="ECO:0007669"/>
    <property type="project" value="TreeGrafter"/>
</dbReference>
<sequence length="345" mass="38500">MCIVIATTAHPSYALILLNNRDEFITRPTSRPHWWSSHQQEILSSRDLQRAEQGTWLGVTKRGNFAVLTNYRETETHDAAHPIIGTKSRGGIVTAWLTAPAEESTEEFVHRFMAADGVKGVGGFSLVCGKLRKRGDVQNELEPLAIISNRCDDPEKVPWIAEKRGEVYALSNNAYSDPDIWCKVQMGREKVVQAVKDGVEAGLSEEELVDKFFAILDTETLPAQNGRSFDEYVYELRNSIFIPSIGSLPPEALPKADTIASANPTIANDISLVKEDLKLKKEEQLNTVTSVSVTGIYGTQRQTIILVDWDGKVTLTERSLWDPDGQPIERGNGDVRFEFNIEGWK</sequence>
<dbReference type="PANTHER" id="PTHR17985">
    <property type="entry name" value="SER/THR-RICH PROTEIN T10 IN DGCR REGION"/>
    <property type="match status" value="1"/>
</dbReference>
<dbReference type="PANTHER" id="PTHR17985:SF8">
    <property type="entry name" value="TRANSPORT AND GOLGI ORGANIZATION PROTEIN 2 HOMOLOG"/>
    <property type="match status" value="1"/>
</dbReference>
<dbReference type="GO" id="GO:0007030">
    <property type="term" value="P:Golgi organization"/>
    <property type="evidence" value="ECO:0007669"/>
    <property type="project" value="TreeGrafter"/>
</dbReference>
<keyword evidence="2" id="KW-1185">Reference proteome</keyword>
<protein>
    <recommendedName>
        <fullName evidence="3">DUF833 domain-containing protein</fullName>
    </recommendedName>
</protein>
<evidence type="ECO:0000313" key="1">
    <source>
        <dbReference type="EMBL" id="OWP00925.1"/>
    </source>
</evidence>
<gene>
    <name evidence="1" type="ORF">B2J93_221</name>
</gene>
<dbReference type="FunCoup" id="A0A218Z0Y5">
    <property type="interactions" value="352"/>
</dbReference>
<dbReference type="OrthoDB" id="191601at2759"/>
<name>A0A218Z0Y5_9HELO</name>
<reference evidence="1 2" key="1">
    <citation type="submission" date="2017-04" db="EMBL/GenBank/DDBJ databases">
        <title>Draft genome sequence of Marssonina coronaria NL1: causal agent of apple blotch.</title>
        <authorList>
            <person name="Cheng Q."/>
        </authorList>
    </citation>
    <scope>NUCLEOTIDE SEQUENCE [LARGE SCALE GENOMIC DNA]</scope>
    <source>
        <strain evidence="1 2">NL1</strain>
    </source>
</reference>
<dbReference type="AlphaFoldDB" id="A0A218Z0Y5"/>
<dbReference type="Proteomes" id="UP000242519">
    <property type="component" value="Unassembled WGS sequence"/>
</dbReference>
<accession>A0A218Z0Y5</accession>